<protein>
    <submittedName>
        <fullName evidence="2">Uncharacterized protein</fullName>
    </submittedName>
</protein>
<dbReference type="Gramene" id="TKW20257">
    <property type="protein sequence ID" value="TKW20257"/>
    <property type="gene ID" value="SEVIR_4G074301v2"/>
</dbReference>
<evidence type="ECO:0000313" key="3">
    <source>
        <dbReference type="Proteomes" id="UP000298652"/>
    </source>
</evidence>
<sequence>MKKAPVTSQPPTGSGRSTDGGGRDGAQWPCRRTADGARSRQRRWARAAAARSSRGGRRGTAEAPHLKRPRRAVAGGVAVAAWSKRPRRAAGGASGVRVRGSAAGGAASGRREQAAAAGGLGEPKQQRQAAEGTRAGVAGAKPQVQALAPYTRNSKGSVDDFEGNTSPNRASGRTRIEGRECAINSFGIGGQARA</sequence>
<keyword evidence="3" id="KW-1185">Reference proteome</keyword>
<feature type="region of interest" description="Disordered" evidence="1">
    <location>
        <begin position="1"/>
        <end position="173"/>
    </location>
</feature>
<dbReference type="AlphaFoldDB" id="A0A4U6V8L2"/>
<evidence type="ECO:0000313" key="2">
    <source>
        <dbReference type="EMBL" id="TKW20257.1"/>
    </source>
</evidence>
<dbReference type="Proteomes" id="UP000298652">
    <property type="component" value="Chromosome 4"/>
</dbReference>
<feature type="compositionally biased region" description="Low complexity" evidence="1">
    <location>
        <begin position="89"/>
        <end position="101"/>
    </location>
</feature>
<dbReference type="EMBL" id="CM016555">
    <property type="protein sequence ID" value="TKW20257.1"/>
    <property type="molecule type" value="Genomic_DNA"/>
</dbReference>
<proteinExistence type="predicted"/>
<accession>A0A4U6V8L2</accession>
<gene>
    <name evidence="2" type="ORF">SEVIR_4G074301v2</name>
</gene>
<feature type="compositionally biased region" description="Low complexity" evidence="1">
    <location>
        <begin position="72"/>
        <end position="81"/>
    </location>
</feature>
<reference evidence="2" key="1">
    <citation type="submission" date="2019-03" db="EMBL/GenBank/DDBJ databases">
        <title>WGS assembly of Setaria viridis.</title>
        <authorList>
            <person name="Huang P."/>
            <person name="Jenkins J."/>
            <person name="Grimwood J."/>
            <person name="Barry K."/>
            <person name="Healey A."/>
            <person name="Mamidi S."/>
            <person name="Sreedasyam A."/>
            <person name="Shu S."/>
            <person name="Feldman M."/>
            <person name="Wu J."/>
            <person name="Yu Y."/>
            <person name="Chen C."/>
            <person name="Johnson J."/>
            <person name="Rokhsar D."/>
            <person name="Baxter I."/>
            <person name="Schmutz J."/>
            <person name="Brutnell T."/>
            <person name="Kellogg E."/>
        </authorList>
    </citation>
    <scope>NUCLEOTIDE SEQUENCE [LARGE SCALE GENOMIC DNA]</scope>
</reference>
<name>A0A4U6V8L2_SETVI</name>
<evidence type="ECO:0000256" key="1">
    <source>
        <dbReference type="SAM" id="MobiDB-lite"/>
    </source>
</evidence>
<organism evidence="2 3">
    <name type="scientific">Setaria viridis</name>
    <name type="common">Green bristlegrass</name>
    <name type="synonym">Setaria italica subsp. viridis</name>
    <dbReference type="NCBI Taxonomy" id="4556"/>
    <lineage>
        <taxon>Eukaryota</taxon>
        <taxon>Viridiplantae</taxon>
        <taxon>Streptophyta</taxon>
        <taxon>Embryophyta</taxon>
        <taxon>Tracheophyta</taxon>
        <taxon>Spermatophyta</taxon>
        <taxon>Magnoliopsida</taxon>
        <taxon>Liliopsida</taxon>
        <taxon>Poales</taxon>
        <taxon>Poaceae</taxon>
        <taxon>PACMAD clade</taxon>
        <taxon>Panicoideae</taxon>
        <taxon>Panicodae</taxon>
        <taxon>Paniceae</taxon>
        <taxon>Cenchrinae</taxon>
        <taxon>Setaria</taxon>
    </lineage>
</organism>